<dbReference type="FunFam" id="3.20.20.140:FF:000017">
    <property type="entry name" value="Adenosine deaminase 2"/>
    <property type="match status" value="1"/>
</dbReference>
<reference evidence="13" key="1">
    <citation type="journal article" date="2010" name="Science">
        <title>The genome of the Western clawed frog Xenopus tropicalis.</title>
        <authorList>
            <person name="Hellsten U."/>
            <person name="Harland R.M."/>
            <person name="Gilchrist M.J."/>
            <person name="Hendrix D."/>
            <person name="Jurka J."/>
            <person name="Kapitonov V."/>
            <person name="Ovcharenko I."/>
            <person name="Putnam N.H."/>
            <person name="Shu S."/>
            <person name="Taher L."/>
            <person name="Blitz I.L."/>
            <person name="Blumberg B."/>
            <person name="Dichmann D.S."/>
            <person name="Dubchak I."/>
            <person name="Amaya E."/>
            <person name="Detter J.C."/>
            <person name="Fletcher R."/>
            <person name="Gerhard D.S."/>
            <person name="Goodstein D."/>
            <person name="Graves T."/>
            <person name="Grigoriev I.V."/>
            <person name="Grimwood J."/>
            <person name="Kawashima T."/>
            <person name="Lindquist E."/>
            <person name="Lucas S.M."/>
            <person name="Mead P.E."/>
            <person name="Mitros T."/>
            <person name="Ogino H."/>
            <person name="Ohta Y."/>
            <person name="Poliakov A.V."/>
            <person name="Pollet N."/>
            <person name="Robert J."/>
            <person name="Salamov A."/>
            <person name="Sater A.K."/>
            <person name="Schmutz J."/>
            <person name="Terry A."/>
            <person name="Vize P.D."/>
            <person name="Warren W.C."/>
            <person name="Wells D."/>
            <person name="Wills A."/>
            <person name="Wilson R.K."/>
            <person name="Zimmerman L.B."/>
            <person name="Zorn A.M."/>
            <person name="Grainger R."/>
            <person name="Grammer T."/>
            <person name="Khokha M.K."/>
            <person name="Richardson P.M."/>
            <person name="Rokhsar D.S."/>
        </authorList>
    </citation>
    <scope>NUCLEOTIDE SEQUENCE [LARGE SCALE GENOMIC DNA]</scope>
    <source>
        <strain evidence="13">Nigerian</strain>
    </source>
</reference>
<dbReference type="GO" id="GO:0046872">
    <property type="term" value="F:metal ion binding"/>
    <property type="evidence" value="ECO:0007669"/>
    <property type="project" value="UniProtKB-KW"/>
</dbReference>
<keyword evidence="6" id="KW-0479">Metal-binding</keyword>
<evidence type="ECO:0000256" key="7">
    <source>
        <dbReference type="ARBA" id="ARBA00022729"/>
    </source>
</evidence>
<reference evidence="13" key="2">
    <citation type="submission" date="2021-03" db="UniProtKB">
        <authorList>
            <consortium name="Ensembl"/>
        </authorList>
    </citation>
    <scope>IDENTIFICATION</scope>
</reference>
<proteinExistence type="inferred from homology"/>
<dbReference type="GeneTree" id="ENSGT00950000183113"/>
<evidence type="ECO:0000259" key="11">
    <source>
        <dbReference type="Pfam" id="PF00962"/>
    </source>
</evidence>
<evidence type="ECO:0000256" key="4">
    <source>
        <dbReference type="ARBA" id="ARBA00012784"/>
    </source>
</evidence>
<dbReference type="InterPro" id="IPR032466">
    <property type="entry name" value="Metal_Hydrolase"/>
</dbReference>
<evidence type="ECO:0000256" key="2">
    <source>
        <dbReference type="ARBA" id="ARBA00004613"/>
    </source>
</evidence>
<feature type="domain" description="Adenosine deaminase" evidence="11">
    <location>
        <begin position="205"/>
        <end position="498"/>
    </location>
</feature>
<comment type="similarity">
    <text evidence="3">Belongs to the metallo-dependent hydrolases superfamily. Adenosine and AMP deaminases family. ADGF subfamily.</text>
</comment>
<dbReference type="Gene3D" id="3.20.20.140">
    <property type="entry name" value="Metal-dependent hydrolases"/>
    <property type="match status" value="1"/>
</dbReference>
<dbReference type="PANTHER" id="PTHR11409:SF39">
    <property type="entry name" value="ADENOSINE DEAMINASE 2"/>
    <property type="match status" value="1"/>
</dbReference>
<evidence type="ECO:0000259" key="12">
    <source>
        <dbReference type="Pfam" id="PF08451"/>
    </source>
</evidence>
<dbReference type="NCBIfam" id="TIGR01431">
    <property type="entry name" value="adm_rel"/>
    <property type="match status" value="1"/>
</dbReference>
<keyword evidence="7 10" id="KW-0732">Signal</keyword>
<evidence type="ECO:0000256" key="3">
    <source>
        <dbReference type="ARBA" id="ARBA00006083"/>
    </source>
</evidence>
<evidence type="ECO:0000313" key="13">
    <source>
        <dbReference type="Ensembl" id="ENSXETP00000101993"/>
    </source>
</evidence>
<comment type="cofactor">
    <cofactor evidence="1">
        <name>Zn(2+)</name>
        <dbReference type="ChEBI" id="CHEBI:29105"/>
    </cofactor>
</comment>
<evidence type="ECO:0000256" key="1">
    <source>
        <dbReference type="ARBA" id="ARBA00001947"/>
    </source>
</evidence>
<organism evidence="13">
    <name type="scientific">Xenopus tropicalis</name>
    <name type="common">Western clawed frog</name>
    <name type="synonym">Silurana tropicalis</name>
    <dbReference type="NCBI Taxonomy" id="8364"/>
    <lineage>
        <taxon>Eukaryota</taxon>
        <taxon>Metazoa</taxon>
        <taxon>Chordata</taxon>
        <taxon>Craniata</taxon>
        <taxon>Vertebrata</taxon>
        <taxon>Euteleostomi</taxon>
        <taxon>Amphibia</taxon>
        <taxon>Batrachia</taxon>
        <taxon>Anura</taxon>
        <taxon>Pipoidea</taxon>
        <taxon>Pipidae</taxon>
        <taxon>Xenopodinae</taxon>
        <taxon>Xenopus</taxon>
        <taxon>Silurana</taxon>
    </lineage>
</organism>
<dbReference type="GO" id="GO:0004000">
    <property type="term" value="F:adenosine deaminase activity"/>
    <property type="evidence" value="ECO:0007669"/>
    <property type="project" value="InterPro"/>
</dbReference>
<feature type="signal peptide" evidence="10">
    <location>
        <begin position="1"/>
        <end position="28"/>
    </location>
</feature>
<name>A0A803J2F3_XENTR</name>
<evidence type="ECO:0000256" key="8">
    <source>
        <dbReference type="ARBA" id="ARBA00022801"/>
    </source>
</evidence>
<dbReference type="AlphaFoldDB" id="A0A803J2F3"/>
<dbReference type="Pfam" id="PF08451">
    <property type="entry name" value="A_deaminase_N"/>
    <property type="match status" value="1"/>
</dbReference>
<dbReference type="Pfam" id="PF00962">
    <property type="entry name" value="A_deaminase"/>
    <property type="match status" value="1"/>
</dbReference>
<dbReference type="Ensembl" id="ENSXETT00000112063">
    <property type="protein sequence ID" value="ENSXETP00000101993"/>
    <property type="gene ID" value="ENSXETG00000044241"/>
</dbReference>
<keyword evidence="5" id="KW-0964">Secreted</keyword>
<dbReference type="GO" id="GO:0006154">
    <property type="term" value="P:adenosine catabolic process"/>
    <property type="evidence" value="ECO:0007669"/>
    <property type="project" value="InterPro"/>
</dbReference>
<protein>
    <recommendedName>
        <fullName evidence="4">adenosine deaminase</fullName>
        <ecNumber evidence="4">3.5.4.4</ecNumber>
    </recommendedName>
</protein>
<dbReference type="Ensembl" id="ENSXETT00000111502">
    <property type="protein sequence ID" value="ENSXETP00000109849"/>
    <property type="gene ID" value="ENSXETG00000044241"/>
</dbReference>
<sequence length="522" mass="59149">MNYFFFRIRMACFLRWLLLLSLASAALSLPLWTKRSGLIEMEDSIRLGGNIILTPSEATANWKLMTVKEAEIKEAERTGLFPPSMHFFKARPLIQQSKIFSIVRQMPKGAALHLHDFAILSVDWLVKNATYMQDCYICFTRDGGVRFLFSKPAPVGMLPPGCSEWVLLETYRKKLGDVTEFDKGLIRNLTLLAESPEPHIPSQDEIWRRFEGAFITASGLICYAPVFKEYFYESLKELYEDNIQYIEMRAMLPPVYELDGTVHDPFWSMALYRDVTNQFIGAHPDFLGAKIIYTVHRHEDLARVTQAVHLAMELMKEFPEIMAGFDLVGQEDAGNSLYQLSDALNIPSKLGVKLPYFFHAGETNWQGKDVDENVLDALLLNTTRIGHGYALLKHPVARNLSLKMEVPLEICPISNQVLLLVSDLRNHPAAVLMAEGHPLVVSSDDPSIFGAQGLSYDIYEVVMGIGGAKADLRTLKKLAENSIKYSALSKEGKAKLTEIWQRKWDKFIEDLAMNSKTSEREL</sequence>
<dbReference type="PANTHER" id="PTHR11409">
    <property type="entry name" value="ADENOSINE DEAMINASE"/>
    <property type="match status" value="1"/>
</dbReference>
<dbReference type="GO" id="GO:0005615">
    <property type="term" value="C:extracellular space"/>
    <property type="evidence" value="ECO:0007669"/>
    <property type="project" value="InterPro"/>
</dbReference>
<dbReference type="InterPro" id="IPR006330">
    <property type="entry name" value="Ado/ade_deaminase"/>
</dbReference>
<dbReference type="InterPro" id="IPR013659">
    <property type="entry name" value="A_deaminase_N"/>
</dbReference>
<feature type="domain" description="Adenosine/AMP deaminase N-terminal" evidence="12">
    <location>
        <begin position="22"/>
        <end position="102"/>
    </location>
</feature>
<evidence type="ECO:0000256" key="5">
    <source>
        <dbReference type="ARBA" id="ARBA00022525"/>
    </source>
</evidence>
<dbReference type="EC" id="3.5.4.4" evidence="4"/>
<accession>A0A803J2F3</accession>
<dbReference type="SUPFAM" id="SSF51556">
    <property type="entry name" value="Metallo-dependent hydrolases"/>
    <property type="match status" value="1"/>
</dbReference>
<dbReference type="InterPro" id="IPR001365">
    <property type="entry name" value="A_deaminase_dom"/>
</dbReference>
<comment type="catalytic activity">
    <reaction evidence="9">
        <text>adenosine + H2O + H(+) = inosine + NH4(+)</text>
        <dbReference type="Rhea" id="RHEA:24408"/>
        <dbReference type="ChEBI" id="CHEBI:15377"/>
        <dbReference type="ChEBI" id="CHEBI:15378"/>
        <dbReference type="ChEBI" id="CHEBI:16335"/>
        <dbReference type="ChEBI" id="CHEBI:17596"/>
        <dbReference type="ChEBI" id="CHEBI:28938"/>
        <dbReference type="EC" id="3.5.4.4"/>
    </reaction>
</comment>
<evidence type="ECO:0000256" key="9">
    <source>
        <dbReference type="ARBA" id="ARBA00047764"/>
    </source>
</evidence>
<comment type="subcellular location">
    <subcellularLocation>
        <location evidence="2">Secreted</location>
    </subcellularLocation>
</comment>
<evidence type="ECO:0000256" key="10">
    <source>
        <dbReference type="SAM" id="SignalP"/>
    </source>
</evidence>
<feature type="chain" id="PRO_5033610770" description="adenosine deaminase" evidence="10">
    <location>
        <begin position="29"/>
        <end position="522"/>
    </location>
</feature>
<dbReference type="InterPro" id="IPR006331">
    <property type="entry name" value="ADGF"/>
</dbReference>
<evidence type="ECO:0000256" key="6">
    <source>
        <dbReference type="ARBA" id="ARBA00022723"/>
    </source>
</evidence>
<keyword evidence="8" id="KW-0378">Hydrolase</keyword>
<dbReference type="CDD" id="cd01321">
    <property type="entry name" value="ADGF"/>
    <property type="match status" value="1"/>
</dbReference>
<gene>
    <name evidence="13" type="primary">ada2</name>
</gene>